<dbReference type="Proteomes" id="UP000688137">
    <property type="component" value="Unassembled WGS sequence"/>
</dbReference>
<organism evidence="4 5">
    <name type="scientific">Paramecium primaurelia</name>
    <dbReference type="NCBI Taxonomy" id="5886"/>
    <lineage>
        <taxon>Eukaryota</taxon>
        <taxon>Sar</taxon>
        <taxon>Alveolata</taxon>
        <taxon>Ciliophora</taxon>
        <taxon>Intramacronucleata</taxon>
        <taxon>Oligohymenophorea</taxon>
        <taxon>Peniculida</taxon>
        <taxon>Parameciidae</taxon>
        <taxon>Paramecium</taxon>
    </lineage>
</organism>
<evidence type="ECO:0000313" key="3">
    <source>
        <dbReference type="EMBL" id="CAD8079036.1"/>
    </source>
</evidence>
<evidence type="ECO:0000313" key="5">
    <source>
        <dbReference type="Proteomes" id="UP000688137"/>
    </source>
</evidence>
<feature type="region of interest" description="Disordered" evidence="2">
    <location>
        <begin position="166"/>
        <end position="186"/>
    </location>
</feature>
<name>A0A8S1MEI9_PARPR</name>
<accession>A0A8S1MEI9</accession>
<sequence>MAKSQRSKVMRRWRSLKREHLQNVKVNQDLHELNQKLEATIQNRFQRPTQPKNKFLHPDDPTAQIPKYKPQPIIDFRSQSLPYSATQFVGARRKPVQEVVFKPEPEVEEEIEMNDQPQNEEVQHDEADDLINAMEGVRVKSKREIRRENKARAMEEIIPLTKNKQIKKNRRKELQPARKSKKIITF</sequence>
<dbReference type="OMA" id="IAKPNIM"/>
<keyword evidence="1" id="KW-0175">Coiled coil</keyword>
<dbReference type="EMBL" id="CAJJDM010000062">
    <property type="protein sequence ID" value="CAD8079040.1"/>
    <property type="molecule type" value="Genomic_DNA"/>
</dbReference>
<comment type="caution">
    <text evidence="4">The sequence shown here is derived from an EMBL/GenBank/DDBJ whole genome shotgun (WGS) entry which is preliminary data.</text>
</comment>
<protein>
    <submittedName>
        <fullName evidence="4">Uncharacterized protein</fullName>
    </submittedName>
</protein>
<gene>
    <name evidence="3" type="ORF">PPRIM_AZ9-3.1.T0610090</name>
    <name evidence="4" type="ORF">PPRIM_AZ9-3.1.T0610092</name>
</gene>
<keyword evidence="5" id="KW-1185">Reference proteome</keyword>
<dbReference type="EMBL" id="CAJJDM010000062">
    <property type="protein sequence ID" value="CAD8079036.1"/>
    <property type="molecule type" value="Genomic_DNA"/>
</dbReference>
<reference evidence="4" key="1">
    <citation type="submission" date="2021-01" db="EMBL/GenBank/DDBJ databases">
        <authorList>
            <consortium name="Genoscope - CEA"/>
            <person name="William W."/>
        </authorList>
    </citation>
    <scope>NUCLEOTIDE SEQUENCE</scope>
</reference>
<evidence type="ECO:0000313" key="4">
    <source>
        <dbReference type="EMBL" id="CAD8079040.1"/>
    </source>
</evidence>
<feature type="coiled-coil region" evidence="1">
    <location>
        <begin position="16"/>
        <end position="43"/>
    </location>
</feature>
<proteinExistence type="predicted"/>
<evidence type="ECO:0000256" key="2">
    <source>
        <dbReference type="SAM" id="MobiDB-lite"/>
    </source>
</evidence>
<dbReference type="AlphaFoldDB" id="A0A8S1MEI9"/>
<feature type="region of interest" description="Disordered" evidence="2">
    <location>
        <begin position="44"/>
        <end position="64"/>
    </location>
</feature>
<evidence type="ECO:0000256" key="1">
    <source>
        <dbReference type="SAM" id="Coils"/>
    </source>
</evidence>